<evidence type="ECO:0000259" key="1">
    <source>
        <dbReference type="PROSITE" id="PS51186"/>
    </source>
</evidence>
<dbReference type="AlphaFoldDB" id="A0AAE5S0N8"/>
<dbReference type="SUPFAM" id="SSF55729">
    <property type="entry name" value="Acyl-CoA N-acyltransferases (Nat)"/>
    <property type="match status" value="1"/>
</dbReference>
<comment type="caution">
    <text evidence="2">The sequence shown here is derived from an EMBL/GenBank/DDBJ whole genome shotgun (WGS) entry which is preliminary data.</text>
</comment>
<dbReference type="GO" id="GO:0016747">
    <property type="term" value="F:acyltransferase activity, transferring groups other than amino-acyl groups"/>
    <property type="evidence" value="ECO:0007669"/>
    <property type="project" value="InterPro"/>
</dbReference>
<dbReference type="PANTHER" id="PTHR43792">
    <property type="entry name" value="GNAT FAMILY, PUTATIVE (AFU_ORTHOLOGUE AFUA_3G00765)-RELATED-RELATED"/>
    <property type="match status" value="1"/>
</dbReference>
<organism evidence="2 3">
    <name type="scientific">Agrobacterium rosae</name>
    <dbReference type="NCBI Taxonomy" id="1972867"/>
    <lineage>
        <taxon>Bacteria</taxon>
        <taxon>Pseudomonadati</taxon>
        <taxon>Pseudomonadota</taxon>
        <taxon>Alphaproteobacteria</taxon>
        <taxon>Hyphomicrobiales</taxon>
        <taxon>Rhizobiaceae</taxon>
        <taxon>Rhizobium/Agrobacterium group</taxon>
        <taxon>Agrobacterium</taxon>
    </lineage>
</organism>
<dbReference type="InterPro" id="IPR051531">
    <property type="entry name" value="N-acetyltransferase"/>
</dbReference>
<reference evidence="2 3" key="1">
    <citation type="journal article" date="2018" name="Syst. Appl. Microbiol.">
        <title>Agrobacterium rosae sp. nov., isolated from galls on different agricultural crops.</title>
        <authorList>
            <person name="Kuzmanovic N."/>
            <person name="Pulawska J."/>
            <person name="Smalla K."/>
            <person name="Nesme X."/>
        </authorList>
    </citation>
    <scope>NUCLEOTIDE SEQUENCE [LARGE SCALE GENOMIC DNA]</scope>
    <source>
        <strain evidence="2 3">NCPPB 1650</strain>
    </source>
</reference>
<feature type="domain" description="N-acetyltransferase" evidence="1">
    <location>
        <begin position="7"/>
        <end position="161"/>
    </location>
</feature>
<dbReference type="GeneID" id="86878503"/>
<dbReference type="InterPro" id="IPR016181">
    <property type="entry name" value="Acyl_CoA_acyltransferase"/>
</dbReference>
<dbReference type="InterPro" id="IPR000182">
    <property type="entry name" value="GNAT_dom"/>
</dbReference>
<dbReference type="Proteomes" id="UP000237447">
    <property type="component" value="Unassembled WGS sequence"/>
</dbReference>
<dbReference type="Pfam" id="PF13302">
    <property type="entry name" value="Acetyltransf_3"/>
    <property type="match status" value="1"/>
</dbReference>
<proteinExistence type="predicted"/>
<dbReference type="Gene3D" id="3.40.630.30">
    <property type="match status" value="1"/>
</dbReference>
<dbReference type="EMBL" id="NXEJ01000002">
    <property type="protein sequence ID" value="POO53389.1"/>
    <property type="molecule type" value="Genomic_DNA"/>
</dbReference>
<evidence type="ECO:0000313" key="2">
    <source>
        <dbReference type="EMBL" id="POO53389.1"/>
    </source>
</evidence>
<name>A0AAE5S0N8_9HYPH</name>
<evidence type="ECO:0000313" key="3">
    <source>
        <dbReference type="Proteomes" id="UP000237447"/>
    </source>
</evidence>
<dbReference type="PROSITE" id="PS51186">
    <property type="entry name" value="GNAT"/>
    <property type="match status" value="1"/>
</dbReference>
<protein>
    <submittedName>
        <fullName evidence="2">GNAT family N-acetyltransferase</fullName>
    </submittedName>
</protein>
<dbReference type="RefSeq" id="WP_103657120.1">
    <property type="nucleotide sequence ID" value="NZ_NXEJ01000002.1"/>
</dbReference>
<dbReference type="PANTHER" id="PTHR43792:SF1">
    <property type="entry name" value="N-ACETYLTRANSFERASE DOMAIN-CONTAINING PROTEIN"/>
    <property type="match status" value="1"/>
</dbReference>
<gene>
    <name evidence="2" type="ORF">CPJ18_03885</name>
</gene>
<accession>A0AAE5S0N8</accession>
<sequence length="171" mass="18671">MIETERLILRQPSGADRLAWTAFLSDPEVTQFIGGPQDAVGAWRNLCLFTGAWSIQGYSNFSVIEKATGCWVGRAGAWSPPGWPGLEIGWAFSREVRGKGYATEAAGRCLTWAFDELGWTGAVHIIHPDNDASIAVARRIGATLRTSDATEKNLIYVSTRRTFAARPTVKA</sequence>